<dbReference type="GO" id="GO:0050660">
    <property type="term" value="F:flavin adenine dinucleotide binding"/>
    <property type="evidence" value="ECO:0007669"/>
    <property type="project" value="InterPro"/>
</dbReference>
<comment type="similarity">
    <text evidence="1 4">Belongs to the GMC oxidoreductase family.</text>
</comment>
<evidence type="ECO:0000256" key="5">
    <source>
        <dbReference type="SAM" id="SignalP"/>
    </source>
</evidence>
<feature type="binding site" evidence="3">
    <location>
        <position position="248"/>
    </location>
    <ligand>
        <name>FAD</name>
        <dbReference type="ChEBI" id="CHEBI:57692"/>
    </ligand>
</feature>
<evidence type="ECO:0000259" key="7">
    <source>
        <dbReference type="PROSITE" id="PS00624"/>
    </source>
</evidence>
<keyword evidence="3 4" id="KW-0274">FAD</keyword>
<dbReference type="PIRSF" id="PIRSF000137">
    <property type="entry name" value="Alcohol_oxidase"/>
    <property type="match status" value="1"/>
</dbReference>
<dbReference type="PROSITE" id="PS00624">
    <property type="entry name" value="GMC_OXRED_2"/>
    <property type="match status" value="1"/>
</dbReference>
<dbReference type="InterPro" id="IPR000172">
    <property type="entry name" value="GMC_OxRdtase_N"/>
</dbReference>
<dbReference type="InterPro" id="IPR036188">
    <property type="entry name" value="FAD/NAD-bd_sf"/>
</dbReference>
<feature type="active site" description="Proton acceptor" evidence="2">
    <location>
        <position position="582"/>
    </location>
</feature>
<feature type="binding site" evidence="3">
    <location>
        <position position="113"/>
    </location>
    <ligand>
        <name>FAD</name>
        <dbReference type="ChEBI" id="CHEBI:57692"/>
    </ligand>
</feature>
<dbReference type="AlphaFoldDB" id="A0AA40D8J2"/>
<feature type="chain" id="PRO_5041277936" evidence="5">
    <location>
        <begin position="23"/>
        <end position="605"/>
    </location>
</feature>
<gene>
    <name evidence="8" type="ORF">QBC41DRAFT_283868</name>
</gene>
<dbReference type="InterPro" id="IPR007867">
    <property type="entry name" value="GMC_OxRtase_C"/>
</dbReference>
<keyword evidence="5" id="KW-0732">Signal</keyword>
<dbReference type="PANTHER" id="PTHR11552:SF115">
    <property type="entry name" value="DEHYDROGENASE XPTC-RELATED"/>
    <property type="match status" value="1"/>
</dbReference>
<name>A0AA40D8J2_9PEZI</name>
<sequence length="605" mass="65081">MVRLLSYSVQLLVSGGLVGVGAQSSKPAGGNAYDYVIVGGGTAGLALATRLSLGLPNAKIVVIEAGPSGLHEDGINVPGLKGSTIGGKYDWFFPTVPQPALNNRVVFNPRGKVLGGSSALNLLTWDRPAAREIEKWKELGNPGWGWKEMEVAMEKAETFVGGPPGSGTKGPVYALYNRQQAAFLDAVAPAVSSLHGIPLNADSIQGNPIGIGFQPTNVNPTSYNRSYSANEYLPKAKSNLVVLTETRVAKVNLKKSGKLQRATGVTLTDGTIITARKEVILSAGSIQSPGLLELSGIGRTDILQAAKIKQLVDLPGVGENYQEHLLVSISYQVRDDFITGDRVNYNATYREEQWNRRLNNLSSWFDDARFSVMFANWKQIIGGSDSAQVALARSVLAGSKDVGHKWKLEQLSDPTIPQIEMIFTSRYFGSRGYPPVGSPLHGTGFMAVIVGLMHPLARGSVHIDPANATLGNPIVDPKFLSNEYDIQGLIRGLKFGRKVFQTEPLRSVVVGEYEPGLEAVGTDAEWREYLLKSMGIIFHPMCTAAMLPRKDGGVVDPKLVVYGTENLRVVDASVIPVQISAHPQTVVYGIAEKAAEIIIKEGKGK</sequence>
<dbReference type="SUPFAM" id="SSF54373">
    <property type="entry name" value="FAD-linked reductases, C-terminal domain"/>
    <property type="match status" value="1"/>
</dbReference>
<keyword evidence="9" id="KW-1185">Reference proteome</keyword>
<feature type="active site" description="Proton donor" evidence="2">
    <location>
        <position position="539"/>
    </location>
</feature>
<comment type="cofactor">
    <cofactor evidence="3">
        <name>FAD</name>
        <dbReference type="ChEBI" id="CHEBI:57692"/>
    </cofactor>
</comment>
<proteinExistence type="inferred from homology"/>
<organism evidence="8 9">
    <name type="scientific">Cercophora samala</name>
    <dbReference type="NCBI Taxonomy" id="330535"/>
    <lineage>
        <taxon>Eukaryota</taxon>
        <taxon>Fungi</taxon>
        <taxon>Dikarya</taxon>
        <taxon>Ascomycota</taxon>
        <taxon>Pezizomycotina</taxon>
        <taxon>Sordariomycetes</taxon>
        <taxon>Sordariomycetidae</taxon>
        <taxon>Sordariales</taxon>
        <taxon>Lasiosphaeriaceae</taxon>
        <taxon>Cercophora</taxon>
    </lineage>
</organism>
<feature type="signal peptide" evidence="5">
    <location>
        <begin position="1"/>
        <end position="22"/>
    </location>
</feature>
<evidence type="ECO:0000259" key="6">
    <source>
        <dbReference type="PROSITE" id="PS00623"/>
    </source>
</evidence>
<evidence type="ECO:0000313" key="8">
    <source>
        <dbReference type="EMBL" id="KAK0664480.1"/>
    </source>
</evidence>
<dbReference type="SUPFAM" id="SSF51905">
    <property type="entry name" value="FAD/NAD(P)-binding domain"/>
    <property type="match status" value="1"/>
</dbReference>
<dbReference type="PANTHER" id="PTHR11552">
    <property type="entry name" value="GLUCOSE-METHANOL-CHOLINE GMC OXIDOREDUCTASE"/>
    <property type="match status" value="1"/>
</dbReference>
<dbReference type="Gene3D" id="3.50.50.60">
    <property type="entry name" value="FAD/NAD(P)-binding domain"/>
    <property type="match status" value="1"/>
</dbReference>
<dbReference type="PROSITE" id="PS00623">
    <property type="entry name" value="GMC_OXRED_1"/>
    <property type="match status" value="1"/>
</dbReference>
<evidence type="ECO:0000256" key="1">
    <source>
        <dbReference type="ARBA" id="ARBA00010790"/>
    </source>
</evidence>
<evidence type="ECO:0000256" key="3">
    <source>
        <dbReference type="PIRSR" id="PIRSR000137-2"/>
    </source>
</evidence>
<dbReference type="EMBL" id="JAULSY010000121">
    <property type="protein sequence ID" value="KAK0664480.1"/>
    <property type="molecule type" value="Genomic_DNA"/>
</dbReference>
<feature type="domain" description="Glucose-methanol-choline oxidoreductase N-terminal" evidence="7">
    <location>
        <begin position="284"/>
        <end position="298"/>
    </location>
</feature>
<feature type="domain" description="Glucose-methanol-choline oxidoreductase N-terminal" evidence="6">
    <location>
        <begin position="111"/>
        <end position="134"/>
    </location>
</feature>
<evidence type="ECO:0000256" key="4">
    <source>
        <dbReference type="RuleBase" id="RU003968"/>
    </source>
</evidence>
<dbReference type="Proteomes" id="UP001174997">
    <property type="component" value="Unassembled WGS sequence"/>
</dbReference>
<dbReference type="Pfam" id="PF05199">
    <property type="entry name" value="GMC_oxred_C"/>
    <property type="match status" value="1"/>
</dbReference>
<protein>
    <submittedName>
        <fullName evidence="8">GMC oxidoreductase</fullName>
    </submittedName>
</protein>
<dbReference type="GO" id="GO:0016614">
    <property type="term" value="F:oxidoreductase activity, acting on CH-OH group of donors"/>
    <property type="evidence" value="ECO:0007669"/>
    <property type="project" value="InterPro"/>
</dbReference>
<accession>A0AA40D8J2</accession>
<evidence type="ECO:0000313" key="9">
    <source>
        <dbReference type="Proteomes" id="UP001174997"/>
    </source>
</evidence>
<evidence type="ECO:0000256" key="2">
    <source>
        <dbReference type="PIRSR" id="PIRSR000137-1"/>
    </source>
</evidence>
<reference evidence="8" key="1">
    <citation type="submission" date="2023-06" db="EMBL/GenBank/DDBJ databases">
        <title>Genome-scale phylogeny and comparative genomics of the fungal order Sordariales.</title>
        <authorList>
            <consortium name="Lawrence Berkeley National Laboratory"/>
            <person name="Hensen N."/>
            <person name="Bonometti L."/>
            <person name="Westerberg I."/>
            <person name="Brannstrom I.O."/>
            <person name="Guillou S."/>
            <person name="Cros-Aarteil S."/>
            <person name="Calhoun S."/>
            <person name="Haridas S."/>
            <person name="Kuo A."/>
            <person name="Mondo S."/>
            <person name="Pangilinan J."/>
            <person name="Riley R."/>
            <person name="Labutti K."/>
            <person name="Andreopoulos B."/>
            <person name="Lipzen A."/>
            <person name="Chen C."/>
            <person name="Yanf M."/>
            <person name="Daum C."/>
            <person name="Ng V."/>
            <person name="Clum A."/>
            <person name="Steindorff A."/>
            <person name="Ohm R."/>
            <person name="Martin F."/>
            <person name="Silar P."/>
            <person name="Natvig D."/>
            <person name="Lalanne C."/>
            <person name="Gautier V."/>
            <person name="Ament-Velasquez S.L."/>
            <person name="Kruys A."/>
            <person name="Hutchinson M.I."/>
            <person name="Powell A.J."/>
            <person name="Barry K."/>
            <person name="Miller A.N."/>
            <person name="Grigoriev I.V."/>
            <person name="Debuchy R."/>
            <person name="Gladieux P."/>
            <person name="Thoren M.H."/>
            <person name="Johannesson H."/>
        </authorList>
    </citation>
    <scope>NUCLEOTIDE SEQUENCE</scope>
    <source>
        <strain evidence="8">CBS 307.81</strain>
    </source>
</reference>
<dbReference type="InterPro" id="IPR012132">
    <property type="entry name" value="GMC_OxRdtase"/>
</dbReference>
<keyword evidence="4" id="KW-0285">Flavoprotein</keyword>
<dbReference type="Pfam" id="PF00732">
    <property type="entry name" value="GMC_oxred_N"/>
    <property type="match status" value="1"/>
</dbReference>
<dbReference type="Gene3D" id="3.30.560.10">
    <property type="entry name" value="Glucose Oxidase, domain 3"/>
    <property type="match status" value="1"/>
</dbReference>
<feature type="binding site" evidence="3">
    <location>
        <begin position="583"/>
        <end position="584"/>
    </location>
    <ligand>
        <name>FAD</name>
        <dbReference type="ChEBI" id="CHEBI:57692"/>
    </ligand>
</feature>
<comment type="caution">
    <text evidence="8">The sequence shown here is derived from an EMBL/GenBank/DDBJ whole genome shotgun (WGS) entry which is preliminary data.</text>
</comment>
<dbReference type="GO" id="GO:0044550">
    <property type="term" value="P:secondary metabolite biosynthetic process"/>
    <property type="evidence" value="ECO:0007669"/>
    <property type="project" value="TreeGrafter"/>
</dbReference>